<protein>
    <submittedName>
        <fullName evidence="1">Uncharacterized protein</fullName>
    </submittedName>
</protein>
<name>I3SSG0_LOTJA</name>
<organism evidence="1">
    <name type="scientific">Lotus japonicus</name>
    <name type="common">Lotus corniculatus var. japonicus</name>
    <dbReference type="NCBI Taxonomy" id="34305"/>
    <lineage>
        <taxon>Eukaryota</taxon>
        <taxon>Viridiplantae</taxon>
        <taxon>Streptophyta</taxon>
        <taxon>Embryophyta</taxon>
        <taxon>Tracheophyta</taxon>
        <taxon>Spermatophyta</taxon>
        <taxon>Magnoliopsida</taxon>
        <taxon>eudicotyledons</taxon>
        <taxon>Gunneridae</taxon>
        <taxon>Pentapetalae</taxon>
        <taxon>rosids</taxon>
        <taxon>fabids</taxon>
        <taxon>Fabales</taxon>
        <taxon>Fabaceae</taxon>
        <taxon>Papilionoideae</taxon>
        <taxon>50 kb inversion clade</taxon>
        <taxon>NPAAA clade</taxon>
        <taxon>Hologalegina</taxon>
        <taxon>robinioid clade</taxon>
        <taxon>Loteae</taxon>
        <taxon>Lotus</taxon>
    </lineage>
</organism>
<dbReference type="EMBL" id="BT143408">
    <property type="protein sequence ID" value="AFK43202.1"/>
    <property type="molecule type" value="mRNA"/>
</dbReference>
<sequence length="12" mass="1522">MGMQYWTSMHFC</sequence>
<evidence type="ECO:0000313" key="1">
    <source>
        <dbReference type="EMBL" id="AFK43202.1"/>
    </source>
</evidence>
<accession>I3SSG0</accession>
<proteinExistence type="evidence at transcript level"/>
<reference evidence="1" key="1">
    <citation type="submission" date="2012-05" db="EMBL/GenBank/DDBJ databases">
        <authorList>
            <person name="Krishnakumar V."/>
            <person name="Cheung F."/>
            <person name="Xiao Y."/>
            <person name="Chan A."/>
            <person name="Moskal W.A."/>
            <person name="Town C.D."/>
        </authorList>
    </citation>
    <scope>NUCLEOTIDE SEQUENCE</scope>
</reference>